<organism evidence="2 3">
    <name type="scientific">Rhizophagus irregularis</name>
    <dbReference type="NCBI Taxonomy" id="588596"/>
    <lineage>
        <taxon>Eukaryota</taxon>
        <taxon>Fungi</taxon>
        <taxon>Fungi incertae sedis</taxon>
        <taxon>Mucoromycota</taxon>
        <taxon>Glomeromycotina</taxon>
        <taxon>Glomeromycetes</taxon>
        <taxon>Glomerales</taxon>
        <taxon>Glomeraceae</taxon>
        <taxon>Rhizophagus</taxon>
    </lineage>
</organism>
<evidence type="ECO:0000313" key="2">
    <source>
        <dbReference type="EMBL" id="PKY62664.1"/>
    </source>
</evidence>
<evidence type="ECO:0000256" key="1">
    <source>
        <dbReference type="SAM" id="MobiDB-lite"/>
    </source>
</evidence>
<dbReference type="EMBL" id="LLXI01007678">
    <property type="protein sequence ID" value="PKY62664.1"/>
    <property type="molecule type" value="Genomic_DNA"/>
</dbReference>
<feature type="compositionally biased region" description="Basic residues" evidence="1">
    <location>
        <begin position="64"/>
        <end position="74"/>
    </location>
</feature>
<dbReference type="VEuPathDB" id="FungiDB:RhiirFUN_002852"/>
<dbReference type="Proteomes" id="UP000234323">
    <property type="component" value="Unassembled WGS sequence"/>
</dbReference>
<accession>A0A2I1HUU3</accession>
<proteinExistence type="predicted"/>
<dbReference type="AlphaFoldDB" id="A0A2I1HUU3"/>
<sequence length="148" mass="17766">MIPSSLIKPFQNAKIPKKISKKLILTFLFDLHRDIYELLWKTRNSKWKQYKTDHDITKSSFTKRSNHRREHRNHRNYDTSSENPSNDNILNIGYTNPFMTSTRNLDDSILWIYLTSSNFRHNLPWINSLYLTIADSISFDQNSFYYNI</sequence>
<feature type="region of interest" description="Disordered" evidence="1">
    <location>
        <begin position="59"/>
        <end position="83"/>
    </location>
</feature>
<comment type="caution">
    <text evidence="2">The sequence shown here is derived from an EMBL/GenBank/DDBJ whole genome shotgun (WGS) entry which is preliminary data.</text>
</comment>
<reference evidence="2 3" key="1">
    <citation type="submission" date="2015-10" db="EMBL/GenBank/DDBJ databases">
        <title>Genome analyses suggest a sexual origin of heterokaryosis in a supposedly ancient asexual fungus.</title>
        <authorList>
            <person name="Ropars J."/>
            <person name="Sedzielewska K."/>
            <person name="Noel J."/>
            <person name="Charron P."/>
            <person name="Farinelli L."/>
            <person name="Marton T."/>
            <person name="Kruger M."/>
            <person name="Pelin A."/>
            <person name="Brachmann A."/>
            <person name="Corradi N."/>
        </authorList>
    </citation>
    <scope>NUCLEOTIDE SEQUENCE [LARGE SCALE GENOMIC DNA]</scope>
    <source>
        <strain evidence="2 3">A4</strain>
    </source>
</reference>
<gene>
    <name evidence="2" type="ORF">RhiirA4_489555</name>
</gene>
<evidence type="ECO:0000313" key="3">
    <source>
        <dbReference type="Proteomes" id="UP000234323"/>
    </source>
</evidence>
<name>A0A2I1HUU3_9GLOM</name>
<protein>
    <submittedName>
        <fullName evidence="2">Uncharacterized protein</fullName>
    </submittedName>
</protein>
<keyword evidence="3" id="KW-1185">Reference proteome</keyword>
<dbReference type="VEuPathDB" id="FungiDB:RhiirA1_472287"/>